<accession>A0A136ITH4</accession>
<gene>
    <name evidence="1" type="ORF">Micbo1qcDRAFT_178338</name>
</gene>
<dbReference type="Proteomes" id="UP000070501">
    <property type="component" value="Unassembled WGS sequence"/>
</dbReference>
<protein>
    <submittedName>
        <fullName evidence="1">Uncharacterized protein</fullName>
    </submittedName>
</protein>
<sequence>MSEKEVYHGLPAKPDSPDQRRQTIVTSCVDLCAFAEEKQCRLYISSSCGPARSIVAMLRLVIFVSRSTALGSSSLHISAVLVGANRSVRSSASAQLHISARSPVHENTAGGSPESDRKILAMAFETWGGPAAPVMRSLKEFSIMTRRRLVIVSSSSQ</sequence>
<dbReference type="EMBL" id="KQ964259">
    <property type="protein sequence ID" value="KXJ88183.1"/>
    <property type="molecule type" value="Genomic_DNA"/>
</dbReference>
<dbReference type="InParanoid" id="A0A136ITH4"/>
<organism evidence="1 2">
    <name type="scientific">Microdochium bolleyi</name>
    <dbReference type="NCBI Taxonomy" id="196109"/>
    <lineage>
        <taxon>Eukaryota</taxon>
        <taxon>Fungi</taxon>
        <taxon>Dikarya</taxon>
        <taxon>Ascomycota</taxon>
        <taxon>Pezizomycotina</taxon>
        <taxon>Sordariomycetes</taxon>
        <taxon>Xylariomycetidae</taxon>
        <taxon>Xylariales</taxon>
        <taxon>Microdochiaceae</taxon>
        <taxon>Microdochium</taxon>
    </lineage>
</organism>
<keyword evidence="2" id="KW-1185">Reference proteome</keyword>
<dbReference type="AlphaFoldDB" id="A0A136ITH4"/>
<reference evidence="2" key="1">
    <citation type="submission" date="2016-02" db="EMBL/GenBank/DDBJ databases">
        <title>Draft genome sequence of Microdochium bolleyi, a fungal endophyte of beachgrass.</title>
        <authorList>
            <consortium name="DOE Joint Genome Institute"/>
            <person name="David A.S."/>
            <person name="May G."/>
            <person name="Haridas S."/>
            <person name="Lim J."/>
            <person name="Wang M."/>
            <person name="Labutti K."/>
            <person name="Lipzen A."/>
            <person name="Barry K."/>
            <person name="Grigoriev I.V."/>
        </authorList>
    </citation>
    <scope>NUCLEOTIDE SEQUENCE [LARGE SCALE GENOMIC DNA]</scope>
    <source>
        <strain evidence="2">J235TASD1</strain>
    </source>
</reference>
<evidence type="ECO:0000313" key="2">
    <source>
        <dbReference type="Proteomes" id="UP000070501"/>
    </source>
</evidence>
<evidence type="ECO:0000313" key="1">
    <source>
        <dbReference type="EMBL" id="KXJ88183.1"/>
    </source>
</evidence>
<proteinExistence type="predicted"/>
<name>A0A136ITH4_9PEZI</name>